<reference evidence="2" key="1">
    <citation type="journal article" date="2019" name="Int. J. Syst. Evol. Microbiol.">
        <title>The Global Catalogue of Microorganisms (GCM) 10K type strain sequencing project: providing services to taxonomists for standard genome sequencing and annotation.</title>
        <authorList>
            <consortium name="The Broad Institute Genomics Platform"/>
            <consortium name="The Broad Institute Genome Sequencing Center for Infectious Disease"/>
            <person name="Wu L."/>
            <person name="Ma J."/>
        </authorList>
    </citation>
    <scope>NUCLEOTIDE SEQUENCE [LARGE SCALE GENOMIC DNA]</scope>
    <source>
        <strain evidence="2">CGMCC 1.16326</strain>
    </source>
</reference>
<dbReference type="RefSeq" id="WP_377008125.1">
    <property type="nucleotide sequence ID" value="NZ_JBHSLV010000019.1"/>
</dbReference>
<sequence length="465" mass="50111">MPFSRPTNLDVGSEPLLASVQYRAEVPYSGLWYGNLGYYQGPAATFPSNMQPMALYDATSNKTFFVWANGYSPAWATIGAYNHATGEIVDVNRVMDLTDTDGHRNPTIHIDSAGYIYVFAAAKNSPIWIKKSNAPRDITAWSWSPSIPGNCTYSQPHALAAGEITVFHRTGPDYSWSYRRSTNGGASWGPEVRVVSPANPVVDGVYAQTASRSGTVHIVWTVLDSTTQLRKNFWYAKSAGGVAWTKADGTALTLPIDARTGGELIFNSGADQVNTQDIQIDSAGNPIILISHGQNPGAWHWKLVKRAAGTWQAYSVGAVGDRQFDNGGLILDSDTQYRALLPTGAGIAGQDGGNIEEWLSTDAGLTWALNRTLTADPLNHNHVKVAQNGQPGFRAFWSYGNPSIASPTIVKFLDEVRGVDALRPGNPFKRYVLPTLNGVALPEQTLTAAEPVTVVLSNSGIVGTP</sequence>
<evidence type="ECO:0000313" key="2">
    <source>
        <dbReference type="Proteomes" id="UP001596104"/>
    </source>
</evidence>
<dbReference type="Proteomes" id="UP001596104">
    <property type="component" value="Unassembled WGS sequence"/>
</dbReference>
<name>A0ABW0H9G1_9HYPH</name>
<gene>
    <name evidence="1" type="ORF">ACFPPC_11025</name>
</gene>
<comment type="caution">
    <text evidence="1">The sequence shown here is derived from an EMBL/GenBank/DDBJ whole genome shotgun (WGS) entry which is preliminary data.</text>
</comment>
<keyword evidence="2" id="KW-1185">Reference proteome</keyword>
<accession>A0ABW0H9G1</accession>
<dbReference type="Pfam" id="PF15892">
    <property type="entry name" value="BNR_4"/>
    <property type="match status" value="1"/>
</dbReference>
<evidence type="ECO:0000313" key="1">
    <source>
        <dbReference type="EMBL" id="MFC5393166.1"/>
    </source>
</evidence>
<proteinExistence type="predicted"/>
<protein>
    <submittedName>
        <fullName evidence="1">BNR-4 repeat-containing protein</fullName>
    </submittedName>
</protein>
<organism evidence="1 2">
    <name type="scientific">Bosea vestrisii</name>
    <dbReference type="NCBI Taxonomy" id="151416"/>
    <lineage>
        <taxon>Bacteria</taxon>
        <taxon>Pseudomonadati</taxon>
        <taxon>Pseudomonadota</taxon>
        <taxon>Alphaproteobacteria</taxon>
        <taxon>Hyphomicrobiales</taxon>
        <taxon>Boseaceae</taxon>
        <taxon>Bosea</taxon>
    </lineage>
</organism>
<dbReference type="EMBL" id="JBHSLV010000019">
    <property type="protein sequence ID" value="MFC5393166.1"/>
    <property type="molecule type" value="Genomic_DNA"/>
</dbReference>